<keyword evidence="3" id="KW-1185">Reference proteome</keyword>
<evidence type="ECO:0000313" key="3">
    <source>
        <dbReference type="Proteomes" id="UP000054248"/>
    </source>
</evidence>
<feature type="domain" description="RNase H type-1" evidence="1">
    <location>
        <begin position="1"/>
        <end position="55"/>
    </location>
</feature>
<dbReference type="OrthoDB" id="2752996at2759"/>
<gene>
    <name evidence="2" type="ORF">M407DRAFT_236299</name>
</gene>
<reference evidence="2 3" key="1">
    <citation type="submission" date="2014-04" db="EMBL/GenBank/DDBJ databases">
        <authorList>
            <consortium name="DOE Joint Genome Institute"/>
            <person name="Kuo A."/>
            <person name="Girlanda M."/>
            <person name="Perotto S."/>
            <person name="Kohler A."/>
            <person name="Nagy L.G."/>
            <person name="Floudas D."/>
            <person name="Copeland A."/>
            <person name="Barry K.W."/>
            <person name="Cichocki N."/>
            <person name="Veneault-Fourrey C."/>
            <person name="LaButti K."/>
            <person name="Lindquist E.A."/>
            <person name="Lipzen A."/>
            <person name="Lundell T."/>
            <person name="Morin E."/>
            <person name="Murat C."/>
            <person name="Sun H."/>
            <person name="Tunlid A."/>
            <person name="Henrissat B."/>
            <person name="Grigoriev I.V."/>
            <person name="Hibbett D.S."/>
            <person name="Martin F."/>
            <person name="Nordberg H.P."/>
            <person name="Cantor M.N."/>
            <person name="Hua S.X."/>
        </authorList>
    </citation>
    <scope>NUCLEOTIDE SEQUENCE [LARGE SCALE GENOMIC DNA]</scope>
    <source>
        <strain evidence="2 3">MUT 4182</strain>
    </source>
</reference>
<dbReference type="PROSITE" id="PS50879">
    <property type="entry name" value="RNASE_H_1"/>
    <property type="match status" value="1"/>
</dbReference>
<proteinExistence type="predicted"/>
<dbReference type="Proteomes" id="UP000054248">
    <property type="component" value="Unassembled WGS sequence"/>
</dbReference>
<dbReference type="STRING" id="1051891.A0A0C3QIS9"/>
<accession>A0A0C3QIS9</accession>
<dbReference type="SUPFAM" id="SSF53098">
    <property type="entry name" value="Ribonuclease H-like"/>
    <property type="match status" value="1"/>
</dbReference>
<dbReference type="EMBL" id="KN823033">
    <property type="protein sequence ID" value="KIO25929.1"/>
    <property type="molecule type" value="Genomic_DNA"/>
</dbReference>
<dbReference type="InterPro" id="IPR036397">
    <property type="entry name" value="RNaseH_sf"/>
</dbReference>
<evidence type="ECO:0000313" key="2">
    <source>
        <dbReference type="EMBL" id="KIO25929.1"/>
    </source>
</evidence>
<dbReference type="GO" id="GO:0004523">
    <property type="term" value="F:RNA-DNA hybrid ribonuclease activity"/>
    <property type="evidence" value="ECO:0007669"/>
    <property type="project" value="InterPro"/>
</dbReference>
<sequence length="329" mass="37466">MEDEGWLGTQNADLIRAALFLIRTRTAETYIQKVKAHSGIRGNEEADTMAKEGLEKEIDTSVMIVIPPNWDYSGARLQSLTFNQMYRWISHLNQEGKDTAAQMIVPDILSEIYDQTGIPYTEQVLWASIRTPPIRREVQDFLWQAIHGRTVCGAFFSKWGEEWIDRQYCECGNLESLQHILTGCEDRPWVEEIWNASIGLINQARCMKGSTLSPPTYNQILAVGLLNTANKPATRLSKIIISETAYLIWKLRNAWVIRKETMSSERAIGALKETILKRAKVDLDSTRLPENRLDRKKRESKGLVTATWEVLLGNGSSSRSLRWTPSDHG</sequence>
<dbReference type="HOGENOM" id="CLU_044484_3_1_1"/>
<dbReference type="AlphaFoldDB" id="A0A0C3QIS9"/>
<name>A0A0C3QIS9_9AGAM</name>
<organism evidence="2 3">
    <name type="scientific">Tulasnella calospora MUT 4182</name>
    <dbReference type="NCBI Taxonomy" id="1051891"/>
    <lineage>
        <taxon>Eukaryota</taxon>
        <taxon>Fungi</taxon>
        <taxon>Dikarya</taxon>
        <taxon>Basidiomycota</taxon>
        <taxon>Agaricomycotina</taxon>
        <taxon>Agaricomycetes</taxon>
        <taxon>Cantharellales</taxon>
        <taxon>Tulasnellaceae</taxon>
        <taxon>Tulasnella</taxon>
    </lineage>
</organism>
<dbReference type="GO" id="GO:0003676">
    <property type="term" value="F:nucleic acid binding"/>
    <property type="evidence" value="ECO:0007669"/>
    <property type="project" value="InterPro"/>
</dbReference>
<reference evidence="3" key="2">
    <citation type="submission" date="2015-01" db="EMBL/GenBank/DDBJ databases">
        <title>Evolutionary Origins and Diversification of the Mycorrhizal Mutualists.</title>
        <authorList>
            <consortium name="DOE Joint Genome Institute"/>
            <consortium name="Mycorrhizal Genomics Consortium"/>
            <person name="Kohler A."/>
            <person name="Kuo A."/>
            <person name="Nagy L.G."/>
            <person name="Floudas D."/>
            <person name="Copeland A."/>
            <person name="Barry K.W."/>
            <person name="Cichocki N."/>
            <person name="Veneault-Fourrey C."/>
            <person name="LaButti K."/>
            <person name="Lindquist E.A."/>
            <person name="Lipzen A."/>
            <person name="Lundell T."/>
            <person name="Morin E."/>
            <person name="Murat C."/>
            <person name="Riley R."/>
            <person name="Ohm R."/>
            <person name="Sun H."/>
            <person name="Tunlid A."/>
            <person name="Henrissat B."/>
            <person name="Grigoriev I.V."/>
            <person name="Hibbett D.S."/>
            <person name="Martin F."/>
        </authorList>
    </citation>
    <scope>NUCLEOTIDE SEQUENCE [LARGE SCALE GENOMIC DNA]</scope>
    <source>
        <strain evidence="3">MUT 4182</strain>
    </source>
</reference>
<dbReference type="InterPro" id="IPR012337">
    <property type="entry name" value="RNaseH-like_sf"/>
</dbReference>
<dbReference type="InterPro" id="IPR002156">
    <property type="entry name" value="RNaseH_domain"/>
</dbReference>
<dbReference type="Gene3D" id="3.30.420.10">
    <property type="entry name" value="Ribonuclease H-like superfamily/Ribonuclease H"/>
    <property type="match status" value="1"/>
</dbReference>
<protein>
    <recommendedName>
        <fullName evidence="1">RNase H type-1 domain-containing protein</fullName>
    </recommendedName>
</protein>
<evidence type="ECO:0000259" key="1">
    <source>
        <dbReference type="PROSITE" id="PS50879"/>
    </source>
</evidence>